<organism evidence="3 4">
    <name type="scientific">Desemzia incerta</name>
    <dbReference type="NCBI Taxonomy" id="82801"/>
    <lineage>
        <taxon>Bacteria</taxon>
        <taxon>Bacillati</taxon>
        <taxon>Bacillota</taxon>
        <taxon>Bacilli</taxon>
        <taxon>Lactobacillales</taxon>
        <taxon>Carnobacteriaceae</taxon>
        <taxon>Desemzia</taxon>
    </lineage>
</organism>
<feature type="compositionally biased region" description="Basic and acidic residues" evidence="1">
    <location>
        <begin position="162"/>
        <end position="183"/>
    </location>
</feature>
<keyword evidence="4" id="KW-1185">Reference proteome</keyword>
<evidence type="ECO:0000313" key="3">
    <source>
        <dbReference type="EMBL" id="SFQ06179.1"/>
    </source>
</evidence>
<dbReference type="OrthoDB" id="2155783at2"/>
<protein>
    <submittedName>
        <fullName evidence="3">Heat induced stress protein YflT</fullName>
    </submittedName>
</protein>
<dbReference type="STRING" id="82801.SAMN04488506_0519"/>
<reference evidence="3 4" key="1">
    <citation type="submission" date="2016-10" db="EMBL/GenBank/DDBJ databases">
        <authorList>
            <person name="de Groot N.N."/>
        </authorList>
    </citation>
    <scope>NUCLEOTIDE SEQUENCE [LARGE SCALE GENOMIC DNA]</scope>
    <source>
        <strain evidence="3 4">DSM 20581</strain>
    </source>
</reference>
<feature type="region of interest" description="Disordered" evidence="1">
    <location>
        <begin position="117"/>
        <end position="276"/>
    </location>
</feature>
<evidence type="ECO:0000313" key="4">
    <source>
        <dbReference type="Proteomes" id="UP000199136"/>
    </source>
</evidence>
<name>A0A1I5VFC7_9LACT</name>
<dbReference type="RefSeq" id="WP_092479573.1">
    <property type="nucleotide sequence ID" value="NZ_FOXW01000001.1"/>
</dbReference>
<evidence type="ECO:0000256" key="1">
    <source>
        <dbReference type="SAM" id="MobiDB-lite"/>
    </source>
</evidence>
<evidence type="ECO:0000259" key="2">
    <source>
        <dbReference type="Pfam" id="PF11181"/>
    </source>
</evidence>
<dbReference type="AlphaFoldDB" id="A0A1I5VFC7"/>
<proteinExistence type="predicted"/>
<feature type="compositionally biased region" description="Basic and acidic residues" evidence="1">
    <location>
        <begin position="266"/>
        <end position="276"/>
    </location>
</feature>
<accession>A0A1I5VFC7</accession>
<feature type="domain" description="General stress protein 17M-like" evidence="2">
    <location>
        <begin position="7"/>
        <end position="107"/>
    </location>
</feature>
<gene>
    <name evidence="3" type="ORF">SAMN04488506_0519</name>
</gene>
<sequence length="276" mass="30801">MQRRVEGTYQTSSEVIKAVERLMNEGYKAEEMVVVTDNDSKHQEELDDLTLVEVDTVDPDEGSSFWEKAKEMLTFGKYDTNESNTPLTKYDVAESDAEQYNSALKNGDILLLVAQKESSTQQQAAAVKQEDPAVIASKETMKEDYEPSPGDEEIFDPTKAQSAREDKPNENKEETLMDDKELNKNAQEPAENNENDNMLEDEEAPQLTGDETSVTVDEGNHVYPDNINTGYTAGNAGNDADDSSDYVNKPDNESNNDDTYIQSGEKNTDDAEKNNH</sequence>
<feature type="compositionally biased region" description="Acidic residues" evidence="1">
    <location>
        <begin position="191"/>
        <end position="204"/>
    </location>
</feature>
<dbReference type="EMBL" id="FOXW01000001">
    <property type="protein sequence ID" value="SFQ06179.1"/>
    <property type="molecule type" value="Genomic_DNA"/>
</dbReference>
<dbReference type="Pfam" id="PF11181">
    <property type="entry name" value="YflT"/>
    <property type="match status" value="1"/>
</dbReference>
<dbReference type="InterPro" id="IPR025889">
    <property type="entry name" value="GSP17M-like_dom"/>
</dbReference>
<dbReference type="Proteomes" id="UP000199136">
    <property type="component" value="Unassembled WGS sequence"/>
</dbReference>